<evidence type="ECO:0008006" key="3">
    <source>
        <dbReference type="Google" id="ProtNLM"/>
    </source>
</evidence>
<proteinExistence type="predicted"/>
<dbReference type="EMBL" id="JAZHOJ010000011">
    <property type="protein sequence ID" value="MFK7003510.1"/>
    <property type="molecule type" value="Genomic_DNA"/>
</dbReference>
<comment type="caution">
    <text evidence="1">The sequence shown here is derived from an EMBL/GenBank/DDBJ whole genome shotgun (WGS) entry which is preliminary data.</text>
</comment>
<accession>A0ABW8PG05</accession>
<feature type="non-terminal residue" evidence="1">
    <location>
        <position position="1"/>
    </location>
</feature>
<name>A0ABW8PG05_9FLAO</name>
<organism evidence="1 2">
    <name type="scientific">Flavobacterium covae</name>
    <dbReference type="NCBI Taxonomy" id="2906076"/>
    <lineage>
        <taxon>Bacteria</taxon>
        <taxon>Pseudomonadati</taxon>
        <taxon>Bacteroidota</taxon>
        <taxon>Flavobacteriia</taxon>
        <taxon>Flavobacteriales</taxon>
        <taxon>Flavobacteriaceae</taxon>
        <taxon>Flavobacterium</taxon>
    </lineage>
</organism>
<sequence>QLETILFWADTQLFIGDLQASVETLIKANILFLDHYEIEYRLAGLYYTLNNPTKGLYHLTNALHHNLKMKSILQELFPVVFDLDIVQKTIAKYDELQ</sequence>
<gene>
    <name evidence="1" type="ORF">V3467_06550</name>
</gene>
<evidence type="ECO:0000313" key="2">
    <source>
        <dbReference type="Proteomes" id="UP001621713"/>
    </source>
</evidence>
<protein>
    <recommendedName>
        <fullName evidence="3">Transcriptional regulator</fullName>
    </recommendedName>
</protein>
<reference evidence="1 2" key="1">
    <citation type="submission" date="2024-02" db="EMBL/GenBank/DDBJ databases">
        <title>Comparative Genomic Analysis of Flavobacterium Species Causing Columnaris Disease of Freshwater Fish in Thailand: Insights into Virulence and Resistance Mechanisms.</title>
        <authorList>
            <person name="Nguyen D."/>
            <person name="Chokmangmeepisarn P."/>
            <person name="Khianchaikhan K."/>
            <person name="Morishita M."/>
            <person name="Bunnoy A."/>
            <person name="Rodkhum C."/>
        </authorList>
    </citation>
    <scope>NUCLEOTIDE SEQUENCE [LARGE SCALE GENOMIC DNA]</scope>
    <source>
        <strain evidence="1 2">PCBSB2203</strain>
    </source>
</reference>
<dbReference type="InterPro" id="IPR011990">
    <property type="entry name" value="TPR-like_helical_dom_sf"/>
</dbReference>
<dbReference type="SUPFAM" id="SSF48452">
    <property type="entry name" value="TPR-like"/>
    <property type="match status" value="1"/>
</dbReference>
<dbReference type="Proteomes" id="UP001621713">
    <property type="component" value="Unassembled WGS sequence"/>
</dbReference>
<evidence type="ECO:0000313" key="1">
    <source>
        <dbReference type="EMBL" id="MFK7003510.1"/>
    </source>
</evidence>
<keyword evidence="2" id="KW-1185">Reference proteome</keyword>